<dbReference type="NCBIfam" id="TIGR01764">
    <property type="entry name" value="excise"/>
    <property type="match status" value="1"/>
</dbReference>
<sequence>MSKKKLNLEILTVKQLAEYLQLDEHTIYRLARKGEIPALKIGAEWRFKKDLIDKWIEEESLKTFLNKKI</sequence>
<protein>
    <submittedName>
        <fullName evidence="2">DNA-binding protein</fullName>
    </submittedName>
</protein>
<accession>A0A7C0Y616</accession>
<proteinExistence type="predicted"/>
<dbReference type="InterPro" id="IPR010093">
    <property type="entry name" value="SinI_DNA-bd"/>
</dbReference>
<dbReference type="Gene3D" id="1.10.10.10">
    <property type="entry name" value="Winged helix-like DNA-binding domain superfamily/Winged helix DNA-binding domain"/>
    <property type="match status" value="1"/>
</dbReference>
<dbReference type="InterPro" id="IPR009061">
    <property type="entry name" value="DNA-bd_dom_put_sf"/>
</dbReference>
<gene>
    <name evidence="2" type="ORF">ENG63_11380</name>
</gene>
<dbReference type="Proteomes" id="UP000886289">
    <property type="component" value="Unassembled WGS sequence"/>
</dbReference>
<dbReference type="SUPFAM" id="SSF46955">
    <property type="entry name" value="Putative DNA-binding domain"/>
    <property type="match status" value="1"/>
</dbReference>
<evidence type="ECO:0000313" key="2">
    <source>
        <dbReference type="EMBL" id="HDD45437.1"/>
    </source>
</evidence>
<name>A0A7C0Y616_DESA2</name>
<dbReference type="InterPro" id="IPR036388">
    <property type="entry name" value="WH-like_DNA-bd_sf"/>
</dbReference>
<dbReference type="GO" id="GO:0003677">
    <property type="term" value="F:DNA binding"/>
    <property type="evidence" value="ECO:0007669"/>
    <property type="project" value="UniProtKB-KW"/>
</dbReference>
<dbReference type="Pfam" id="PF12728">
    <property type="entry name" value="HTH_17"/>
    <property type="match status" value="1"/>
</dbReference>
<dbReference type="InterPro" id="IPR041657">
    <property type="entry name" value="HTH_17"/>
</dbReference>
<dbReference type="AlphaFoldDB" id="A0A7C0Y616"/>
<organism evidence="2">
    <name type="scientific">Desulfofervidus auxilii</name>
    <dbReference type="NCBI Taxonomy" id="1621989"/>
    <lineage>
        <taxon>Bacteria</taxon>
        <taxon>Pseudomonadati</taxon>
        <taxon>Thermodesulfobacteriota</taxon>
        <taxon>Candidatus Desulfofervidia</taxon>
        <taxon>Candidatus Desulfofervidales</taxon>
        <taxon>Candidatus Desulfofervidaceae</taxon>
        <taxon>Candidatus Desulfofervidus</taxon>
    </lineage>
</organism>
<evidence type="ECO:0000259" key="1">
    <source>
        <dbReference type="Pfam" id="PF12728"/>
    </source>
</evidence>
<dbReference type="EMBL" id="DRBS01000422">
    <property type="protein sequence ID" value="HDD45437.1"/>
    <property type="molecule type" value="Genomic_DNA"/>
</dbReference>
<feature type="domain" description="Helix-turn-helix" evidence="1">
    <location>
        <begin position="11"/>
        <end position="59"/>
    </location>
</feature>
<keyword evidence="2" id="KW-0238">DNA-binding</keyword>
<comment type="caution">
    <text evidence="2">The sequence shown here is derived from an EMBL/GenBank/DDBJ whole genome shotgun (WGS) entry which is preliminary data.</text>
</comment>
<reference evidence="2" key="1">
    <citation type="journal article" date="2020" name="mSystems">
        <title>Genome- and Community-Level Interaction Insights into Carbon Utilization and Element Cycling Functions of Hydrothermarchaeota in Hydrothermal Sediment.</title>
        <authorList>
            <person name="Zhou Z."/>
            <person name="Liu Y."/>
            <person name="Xu W."/>
            <person name="Pan J."/>
            <person name="Luo Z.H."/>
            <person name="Li M."/>
        </authorList>
    </citation>
    <scope>NUCLEOTIDE SEQUENCE [LARGE SCALE GENOMIC DNA]</scope>
    <source>
        <strain evidence="2">HyVt-233</strain>
    </source>
</reference>